<dbReference type="GO" id="GO:0016301">
    <property type="term" value="F:kinase activity"/>
    <property type="evidence" value="ECO:0007669"/>
    <property type="project" value="UniProtKB-KW"/>
</dbReference>
<evidence type="ECO:0000256" key="8">
    <source>
        <dbReference type="ARBA" id="ARBA00023012"/>
    </source>
</evidence>
<dbReference type="PANTHER" id="PTHR24421">
    <property type="entry name" value="NITRATE/NITRITE SENSOR PROTEIN NARX-RELATED"/>
    <property type="match status" value="1"/>
</dbReference>
<protein>
    <recommendedName>
        <fullName evidence="2">histidine kinase</fullName>
        <ecNumber evidence="2">2.7.13.3</ecNumber>
    </recommendedName>
</protein>
<reference evidence="12 13" key="1">
    <citation type="submission" date="2021-01" db="EMBL/GenBank/DDBJ databases">
        <title>Actinoplanes sp. nov. LDG1-06 isolated from lichen.</title>
        <authorList>
            <person name="Saeng-In P."/>
            <person name="Phongsopitanun W."/>
            <person name="Kanchanasin P."/>
            <person name="Yuki M."/>
            <person name="Kudo T."/>
            <person name="Ohkuma M."/>
            <person name="Tanasupawat S."/>
        </authorList>
    </citation>
    <scope>NUCLEOTIDE SEQUENCE [LARGE SCALE GENOMIC DNA]</scope>
    <source>
        <strain evidence="12 13">LDG1-06</strain>
    </source>
</reference>
<feature type="coiled-coil region" evidence="9">
    <location>
        <begin position="173"/>
        <end position="200"/>
    </location>
</feature>
<feature type="domain" description="Signal transduction histidine kinase subgroup 3 dimerisation and phosphoacceptor" evidence="11">
    <location>
        <begin position="193"/>
        <end position="258"/>
    </location>
</feature>
<evidence type="ECO:0000313" key="12">
    <source>
        <dbReference type="EMBL" id="MBM2615736.1"/>
    </source>
</evidence>
<evidence type="ECO:0000256" key="1">
    <source>
        <dbReference type="ARBA" id="ARBA00000085"/>
    </source>
</evidence>
<evidence type="ECO:0000256" key="2">
    <source>
        <dbReference type="ARBA" id="ARBA00012438"/>
    </source>
</evidence>
<proteinExistence type="predicted"/>
<evidence type="ECO:0000259" key="11">
    <source>
        <dbReference type="Pfam" id="PF07730"/>
    </source>
</evidence>
<keyword evidence="4" id="KW-0808">Transferase</keyword>
<evidence type="ECO:0000256" key="5">
    <source>
        <dbReference type="ARBA" id="ARBA00022741"/>
    </source>
</evidence>
<keyword evidence="7" id="KW-0067">ATP-binding</keyword>
<dbReference type="EC" id="2.7.13.3" evidence="2"/>
<keyword evidence="13" id="KW-1185">Reference proteome</keyword>
<evidence type="ECO:0000256" key="4">
    <source>
        <dbReference type="ARBA" id="ARBA00022679"/>
    </source>
</evidence>
<dbReference type="InterPro" id="IPR011712">
    <property type="entry name" value="Sig_transdc_His_kin_sub3_dim/P"/>
</dbReference>
<keyword evidence="10" id="KW-0472">Membrane</keyword>
<evidence type="ECO:0000256" key="3">
    <source>
        <dbReference type="ARBA" id="ARBA00022553"/>
    </source>
</evidence>
<keyword evidence="10" id="KW-0812">Transmembrane</keyword>
<dbReference type="Pfam" id="PF07730">
    <property type="entry name" value="HisKA_3"/>
    <property type="match status" value="1"/>
</dbReference>
<evidence type="ECO:0000313" key="13">
    <source>
        <dbReference type="Proteomes" id="UP000632138"/>
    </source>
</evidence>
<dbReference type="Gene3D" id="3.30.565.10">
    <property type="entry name" value="Histidine kinase-like ATPase, C-terminal domain"/>
    <property type="match status" value="1"/>
</dbReference>
<feature type="transmembrane region" description="Helical" evidence="10">
    <location>
        <begin position="29"/>
        <end position="46"/>
    </location>
</feature>
<organism evidence="12 13">
    <name type="scientific">Paractinoplanes ovalisporus</name>
    <dbReference type="NCBI Taxonomy" id="2810368"/>
    <lineage>
        <taxon>Bacteria</taxon>
        <taxon>Bacillati</taxon>
        <taxon>Actinomycetota</taxon>
        <taxon>Actinomycetes</taxon>
        <taxon>Micromonosporales</taxon>
        <taxon>Micromonosporaceae</taxon>
        <taxon>Paractinoplanes</taxon>
    </lineage>
</organism>
<accession>A0ABS2A7D5</accession>
<dbReference type="PANTHER" id="PTHR24421:SF10">
    <property type="entry name" value="NITRATE_NITRITE SENSOR PROTEIN NARQ"/>
    <property type="match status" value="1"/>
</dbReference>
<keyword evidence="10" id="KW-1133">Transmembrane helix</keyword>
<dbReference type="InterPro" id="IPR036890">
    <property type="entry name" value="HATPase_C_sf"/>
</dbReference>
<dbReference type="InterPro" id="IPR050482">
    <property type="entry name" value="Sensor_HK_TwoCompSys"/>
</dbReference>
<dbReference type="RefSeq" id="WP_203375593.1">
    <property type="nucleotide sequence ID" value="NZ_JAENHP010000002.1"/>
</dbReference>
<keyword evidence="8" id="KW-0902">Two-component regulatory system</keyword>
<comment type="caution">
    <text evidence="12">The sequence shown here is derived from an EMBL/GenBank/DDBJ whole genome shotgun (WGS) entry which is preliminary data.</text>
</comment>
<evidence type="ECO:0000256" key="10">
    <source>
        <dbReference type="SAM" id="Phobius"/>
    </source>
</evidence>
<dbReference type="Gene3D" id="1.20.5.1930">
    <property type="match status" value="1"/>
</dbReference>
<keyword evidence="3" id="KW-0597">Phosphoprotein</keyword>
<dbReference type="SUPFAM" id="SSF55874">
    <property type="entry name" value="ATPase domain of HSP90 chaperone/DNA topoisomerase II/histidine kinase"/>
    <property type="match status" value="1"/>
</dbReference>
<evidence type="ECO:0000256" key="9">
    <source>
        <dbReference type="SAM" id="Coils"/>
    </source>
</evidence>
<evidence type="ECO:0000256" key="6">
    <source>
        <dbReference type="ARBA" id="ARBA00022777"/>
    </source>
</evidence>
<name>A0ABS2A7D5_9ACTN</name>
<keyword evidence="9" id="KW-0175">Coiled coil</keyword>
<dbReference type="Proteomes" id="UP000632138">
    <property type="component" value="Unassembled WGS sequence"/>
</dbReference>
<dbReference type="EMBL" id="JAENHP010000002">
    <property type="protein sequence ID" value="MBM2615736.1"/>
    <property type="molecule type" value="Genomic_DNA"/>
</dbReference>
<comment type="catalytic activity">
    <reaction evidence="1">
        <text>ATP + protein L-histidine = ADP + protein N-phospho-L-histidine.</text>
        <dbReference type="EC" id="2.7.13.3"/>
    </reaction>
</comment>
<gene>
    <name evidence="12" type="ORF">JIG36_09235</name>
</gene>
<dbReference type="CDD" id="cd16917">
    <property type="entry name" value="HATPase_UhpB-NarQ-NarX-like"/>
    <property type="match status" value="1"/>
</dbReference>
<keyword evidence="6 12" id="KW-0418">Kinase</keyword>
<evidence type="ECO:0000256" key="7">
    <source>
        <dbReference type="ARBA" id="ARBA00022840"/>
    </source>
</evidence>
<sequence length="382" mass="40453">METIGKPAMLGLWTVVAGRDIPYASRRSWLTGVFVLLGLGTALLVHDHLAGMPAPVKLALAAGAGLPVALLPRHVLAAWRIAMVATLLNLPVEIAPGGLDWPWHPLQPVLLPALVLLIALRHQTRAVIWAALLTTATMAGHLPSHHLPASLAAVAVVAVIGDQVRRRLEAQHSLAAERKLTEAEQERSAVLEERARIAREMHDVVAHHMSMIAVRAETAPYRLNDDRSARDSEFVAIAGASRAALQDMRRLLGVLRSDSPDASLAPSPGLTDVPALVHTAADAGLDVTLRWPPEVTATPLVGQTAYRIIQEALSNATRHASGAPVRIEATADTRTLTITVHNKASTHPTPTPGGGHGLTGMNERVAAVGGTLRAGPTPYGSF</sequence>
<keyword evidence="5" id="KW-0547">Nucleotide-binding</keyword>